<dbReference type="AlphaFoldDB" id="A0A0N5D9Z4"/>
<dbReference type="Pfam" id="PF24360">
    <property type="entry name" value="DUF7516"/>
    <property type="match status" value="1"/>
</dbReference>
<proteinExistence type="predicted"/>
<reference evidence="5" key="1">
    <citation type="submission" date="2017-02" db="UniProtKB">
        <authorList>
            <consortium name="WormBaseParasite"/>
        </authorList>
    </citation>
    <scope>IDENTIFICATION</scope>
</reference>
<name>A0A0N5D9Z4_THECL</name>
<feature type="domain" description="DUF7516" evidence="2">
    <location>
        <begin position="177"/>
        <end position="258"/>
    </location>
</feature>
<sequence length="357" mass="41177">MESKSIDTTCIKDDDESDELDEFFDATDKSFDCGNSDFYDDDVQFISQEPCLYYDQIKEDYDELALMLNSTLASEYNGANAARIIAHFFSDWKIVLENKANDMGFPDVDALLKHCDYIEQVSFVNGCAVYRAACKPENEHILQRVADCYLEEHQKNEKRRIQKLIELKNPENAKNYIEGKRRILQILMDLNAYEIDVDYEFVRKEYMRRYEVSLNSSEHHRLFMNRSASKNLCRVFVQEVTITSYNPIHLRLKSASVKMSESEMRFSERLFLACSKKSLTSFFLACNTLSSSASLVPDEINEDLQILASSENIELPTFPTKNQSCLPVAVPKKSVIHSTFKKHAQCSSGPDYFSERV</sequence>
<dbReference type="EMBL" id="UYYF01004928">
    <property type="protein sequence ID" value="VDN07631.1"/>
    <property type="molecule type" value="Genomic_DNA"/>
</dbReference>
<evidence type="ECO:0000259" key="2">
    <source>
        <dbReference type="Pfam" id="PF24360"/>
    </source>
</evidence>
<dbReference type="InterPro" id="IPR055937">
    <property type="entry name" value="DUF7515"/>
</dbReference>
<dbReference type="Proteomes" id="UP000276776">
    <property type="component" value="Unassembled WGS sequence"/>
</dbReference>
<gene>
    <name evidence="3" type="ORF">TCLT_LOCUS9962</name>
</gene>
<dbReference type="OrthoDB" id="5871534at2759"/>
<evidence type="ECO:0000313" key="4">
    <source>
        <dbReference type="Proteomes" id="UP000276776"/>
    </source>
</evidence>
<evidence type="ECO:0000313" key="3">
    <source>
        <dbReference type="EMBL" id="VDN07631.1"/>
    </source>
</evidence>
<keyword evidence="4" id="KW-1185">Reference proteome</keyword>
<protein>
    <submittedName>
        <fullName evidence="5">CNDH2_C domain-containing protein</fullName>
    </submittedName>
</protein>
<feature type="domain" description="DUF7515" evidence="1">
    <location>
        <begin position="60"/>
        <end position="139"/>
    </location>
</feature>
<accession>A0A0N5D9Z4</accession>
<organism evidence="5">
    <name type="scientific">Thelazia callipaeda</name>
    <name type="common">Oriental eyeworm</name>
    <name type="synonym">Parasitic nematode</name>
    <dbReference type="NCBI Taxonomy" id="103827"/>
    <lineage>
        <taxon>Eukaryota</taxon>
        <taxon>Metazoa</taxon>
        <taxon>Ecdysozoa</taxon>
        <taxon>Nematoda</taxon>
        <taxon>Chromadorea</taxon>
        <taxon>Rhabditida</taxon>
        <taxon>Spirurina</taxon>
        <taxon>Spiruromorpha</taxon>
        <taxon>Thelazioidea</taxon>
        <taxon>Thelaziidae</taxon>
        <taxon>Thelazia</taxon>
    </lineage>
</organism>
<reference evidence="3 4" key="2">
    <citation type="submission" date="2018-11" db="EMBL/GenBank/DDBJ databases">
        <authorList>
            <consortium name="Pathogen Informatics"/>
        </authorList>
    </citation>
    <scope>NUCLEOTIDE SEQUENCE [LARGE SCALE GENOMIC DNA]</scope>
</reference>
<dbReference type="InterPro" id="IPR055938">
    <property type="entry name" value="DUF7516"/>
</dbReference>
<dbReference type="Pfam" id="PF24359">
    <property type="entry name" value="DUF7515"/>
    <property type="match status" value="1"/>
</dbReference>
<evidence type="ECO:0000259" key="1">
    <source>
        <dbReference type="Pfam" id="PF24359"/>
    </source>
</evidence>
<dbReference type="OMA" id="CKPENEH"/>
<evidence type="ECO:0000313" key="5">
    <source>
        <dbReference type="WBParaSite" id="TCLT_0000997301-mRNA-1"/>
    </source>
</evidence>
<dbReference type="WBParaSite" id="TCLT_0000997301-mRNA-1">
    <property type="protein sequence ID" value="TCLT_0000997301-mRNA-1"/>
    <property type="gene ID" value="TCLT_0000997301"/>
</dbReference>